<name>A0A022RHV4_ERYGU</name>
<sequence>MVTKSESKLSQYDHRPSPTRTRLRIPPAAAAAADETLPAEIIEEILLRLPVRSLLKFTSVSKSWRALISSNDFIKAHLEISRKDTNFTRYGVVSAYLPLSHCSLPSLFSGLVTDAVSVDFPFPISVATVCVRGTCNGLVCIVISMKHIFLWNPSTRKFKQLPDATDDRLTMFVINYGFGYDESNDDYKVLVVFNGGRDGAIVKIYSCTTNSWKRIEAFEDGLPFNETGRFVSGNLHWSRRRVNESDSKWDIVSFDLASEICGNVAQPIYVDGDFAPWFRPFGDCLCVFYDHPGIGVDVWVMKEYGVSESWAKIVTVPYLHDPGQGRFSKPFCIGPKGEILVECLRSFMIYSPKDKRSRLAEIRSASPFLEADVYCESLVSLV</sequence>
<feature type="compositionally biased region" description="Basic and acidic residues" evidence="1">
    <location>
        <begin position="1"/>
        <end position="16"/>
    </location>
</feature>
<dbReference type="OMA" id="ANDKTCH"/>
<dbReference type="InterPro" id="IPR011043">
    <property type="entry name" value="Gal_Oxase/kelch_b-propeller"/>
</dbReference>
<organism evidence="3 4">
    <name type="scientific">Erythranthe guttata</name>
    <name type="common">Yellow monkey flower</name>
    <name type="synonym">Mimulus guttatus</name>
    <dbReference type="NCBI Taxonomy" id="4155"/>
    <lineage>
        <taxon>Eukaryota</taxon>
        <taxon>Viridiplantae</taxon>
        <taxon>Streptophyta</taxon>
        <taxon>Embryophyta</taxon>
        <taxon>Tracheophyta</taxon>
        <taxon>Spermatophyta</taxon>
        <taxon>Magnoliopsida</taxon>
        <taxon>eudicotyledons</taxon>
        <taxon>Gunneridae</taxon>
        <taxon>Pentapetalae</taxon>
        <taxon>asterids</taxon>
        <taxon>lamiids</taxon>
        <taxon>Lamiales</taxon>
        <taxon>Phrymaceae</taxon>
        <taxon>Erythranthe</taxon>
    </lineage>
</organism>
<evidence type="ECO:0000259" key="2">
    <source>
        <dbReference type="PROSITE" id="PS50181"/>
    </source>
</evidence>
<dbReference type="SUPFAM" id="SSF50965">
    <property type="entry name" value="Galactose oxidase, central domain"/>
    <property type="match status" value="1"/>
</dbReference>
<dbReference type="Pfam" id="PF00646">
    <property type="entry name" value="F-box"/>
    <property type="match status" value="1"/>
</dbReference>
<keyword evidence="4" id="KW-1185">Reference proteome</keyword>
<reference evidence="3 4" key="1">
    <citation type="journal article" date="2013" name="Proc. Natl. Acad. Sci. U.S.A.">
        <title>Fine-scale variation in meiotic recombination in Mimulus inferred from population shotgun sequencing.</title>
        <authorList>
            <person name="Hellsten U."/>
            <person name="Wright K.M."/>
            <person name="Jenkins J."/>
            <person name="Shu S."/>
            <person name="Yuan Y."/>
            <person name="Wessler S.R."/>
            <person name="Schmutz J."/>
            <person name="Willis J.H."/>
            <person name="Rokhsar D.S."/>
        </authorList>
    </citation>
    <scope>NUCLEOTIDE SEQUENCE [LARGE SCALE GENOMIC DNA]</scope>
    <source>
        <strain evidence="4">cv. DUN x IM62</strain>
    </source>
</reference>
<dbReference type="PANTHER" id="PTHR31672:SF13">
    <property type="entry name" value="F-BOX PROTEIN CPR30-LIKE"/>
    <property type="match status" value="1"/>
</dbReference>
<dbReference type="PhylomeDB" id="A0A022RHV4"/>
<dbReference type="SUPFAM" id="SSF81383">
    <property type="entry name" value="F-box domain"/>
    <property type="match status" value="1"/>
</dbReference>
<dbReference type="SMART" id="SM00256">
    <property type="entry name" value="FBOX"/>
    <property type="match status" value="1"/>
</dbReference>
<protein>
    <recommendedName>
        <fullName evidence="2">F-box domain-containing protein</fullName>
    </recommendedName>
</protein>
<accession>A0A022RHV4</accession>
<dbReference type="InterPro" id="IPR050796">
    <property type="entry name" value="SCF_F-box_component"/>
</dbReference>
<dbReference type="KEGG" id="egt:105955365"/>
<evidence type="ECO:0000313" key="3">
    <source>
        <dbReference type="EMBL" id="EYU39786.1"/>
    </source>
</evidence>
<dbReference type="PROSITE" id="PS50181">
    <property type="entry name" value="FBOX"/>
    <property type="match status" value="1"/>
</dbReference>
<dbReference type="STRING" id="4155.A0A022RHV4"/>
<feature type="domain" description="F-box" evidence="2">
    <location>
        <begin position="31"/>
        <end position="77"/>
    </location>
</feature>
<dbReference type="OrthoDB" id="591557at2759"/>
<evidence type="ECO:0000256" key="1">
    <source>
        <dbReference type="SAM" id="MobiDB-lite"/>
    </source>
</evidence>
<gene>
    <name evidence="3" type="ORF">MIMGU_mgv1a008178mg</name>
</gene>
<dbReference type="InterPro" id="IPR006527">
    <property type="entry name" value="F-box-assoc_dom_typ1"/>
</dbReference>
<dbReference type="InterPro" id="IPR036047">
    <property type="entry name" value="F-box-like_dom_sf"/>
</dbReference>
<dbReference type="Gene3D" id="1.20.1280.50">
    <property type="match status" value="1"/>
</dbReference>
<dbReference type="InterPro" id="IPR017451">
    <property type="entry name" value="F-box-assoc_interact_dom"/>
</dbReference>
<evidence type="ECO:0000313" key="4">
    <source>
        <dbReference type="Proteomes" id="UP000030748"/>
    </source>
</evidence>
<dbReference type="Pfam" id="PF07734">
    <property type="entry name" value="FBA_1"/>
    <property type="match status" value="1"/>
</dbReference>
<dbReference type="NCBIfam" id="TIGR01640">
    <property type="entry name" value="F_box_assoc_1"/>
    <property type="match status" value="1"/>
</dbReference>
<feature type="region of interest" description="Disordered" evidence="1">
    <location>
        <begin position="1"/>
        <end position="23"/>
    </location>
</feature>
<dbReference type="eggNOG" id="ENOG502QUVH">
    <property type="taxonomic scope" value="Eukaryota"/>
</dbReference>
<dbReference type="PANTHER" id="PTHR31672">
    <property type="entry name" value="BNACNNG10540D PROTEIN"/>
    <property type="match status" value="1"/>
</dbReference>
<dbReference type="AlphaFoldDB" id="A0A022RHV4"/>
<dbReference type="InterPro" id="IPR001810">
    <property type="entry name" value="F-box_dom"/>
</dbReference>
<dbReference type="CDD" id="cd22157">
    <property type="entry name" value="F-box_AtFBW1-like"/>
    <property type="match status" value="1"/>
</dbReference>
<dbReference type="EMBL" id="KI630443">
    <property type="protein sequence ID" value="EYU39786.1"/>
    <property type="molecule type" value="Genomic_DNA"/>
</dbReference>
<dbReference type="Proteomes" id="UP000030748">
    <property type="component" value="Unassembled WGS sequence"/>
</dbReference>
<proteinExistence type="predicted"/>